<evidence type="ECO:0000256" key="1">
    <source>
        <dbReference type="ARBA" id="ARBA00023015"/>
    </source>
</evidence>
<dbReference type="Ensembl" id="ENSSPUT00000008241.1">
    <property type="protein sequence ID" value="ENSSPUP00000007737.1"/>
    <property type="gene ID" value="ENSSPUG00000005991.1"/>
</dbReference>
<reference evidence="6" key="1">
    <citation type="submission" date="2025-08" db="UniProtKB">
        <authorList>
            <consortium name="Ensembl"/>
        </authorList>
    </citation>
    <scope>IDENTIFICATION</scope>
</reference>
<evidence type="ECO:0000256" key="4">
    <source>
        <dbReference type="ARBA" id="ARBA00023242"/>
    </source>
</evidence>
<evidence type="ECO:0000256" key="3">
    <source>
        <dbReference type="ARBA" id="ARBA00023163"/>
    </source>
</evidence>
<protein>
    <submittedName>
        <fullName evidence="6">Uncharacterized protein</fullName>
    </submittedName>
</protein>
<dbReference type="GeneTree" id="ENSGT00740000116263"/>
<dbReference type="GO" id="GO:0006357">
    <property type="term" value="P:regulation of transcription by RNA polymerase II"/>
    <property type="evidence" value="ECO:0007669"/>
    <property type="project" value="TreeGrafter"/>
</dbReference>
<evidence type="ECO:0000313" key="6">
    <source>
        <dbReference type="Ensembl" id="ENSSPUP00000007737.1"/>
    </source>
</evidence>
<dbReference type="AlphaFoldDB" id="A0A8D0GP49"/>
<reference evidence="6" key="2">
    <citation type="submission" date="2025-09" db="UniProtKB">
        <authorList>
            <consortium name="Ensembl"/>
        </authorList>
    </citation>
    <scope>IDENTIFICATION</scope>
</reference>
<organism evidence="6 7">
    <name type="scientific">Sphenodon punctatus</name>
    <name type="common">Tuatara</name>
    <name type="synonym">Hatteria punctata</name>
    <dbReference type="NCBI Taxonomy" id="8508"/>
    <lineage>
        <taxon>Eukaryota</taxon>
        <taxon>Metazoa</taxon>
        <taxon>Chordata</taxon>
        <taxon>Craniata</taxon>
        <taxon>Vertebrata</taxon>
        <taxon>Euteleostomi</taxon>
        <taxon>Lepidosauria</taxon>
        <taxon>Sphenodontia</taxon>
        <taxon>Sphenodontidae</taxon>
        <taxon>Sphenodon</taxon>
    </lineage>
</organism>
<feature type="region of interest" description="Disordered" evidence="5">
    <location>
        <begin position="455"/>
        <end position="523"/>
    </location>
</feature>
<feature type="compositionally biased region" description="Polar residues" evidence="5">
    <location>
        <begin position="698"/>
        <end position="711"/>
    </location>
</feature>
<dbReference type="GO" id="GO:0003677">
    <property type="term" value="F:DNA binding"/>
    <property type="evidence" value="ECO:0007669"/>
    <property type="project" value="UniProtKB-KW"/>
</dbReference>
<keyword evidence="2" id="KW-0238">DNA-binding</keyword>
<dbReference type="GO" id="GO:0005634">
    <property type="term" value="C:nucleus"/>
    <property type="evidence" value="ECO:0007669"/>
    <property type="project" value="TreeGrafter"/>
</dbReference>
<feature type="compositionally biased region" description="Basic and acidic residues" evidence="5">
    <location>
        <begin position="61"/>
        <end position="78"/>
    </location>
</feature>
<evidence type="ECO:0000256" key="5">
    <source>
        <dbReference type="SAM" id="MobiDB-lite"/>
    </source>
</evidence>
<feature type="region of interest" description="Disordered" evidence="5">
    <location>
        <begin position="56"/>
        <end position="84"/>
    </location>
</feature>
<evidence type="ECO:0000313" key="7">
    <source>
        <dbReference type="Proteomes" id="UP000694392"/>
    </source>
</evidence>
<accession>A0A8D0GP49</accession>
<feature type="compositionally biased region" description="Polar residues" evidence="5">
    <location>
        <begin position="372"/>
        <end position="395"/>
    </location>
</feature>
<feature type="compositionally biased region" description="Polar residues" evidence="5">
    <location>
        <begin position="773"/>
        <end position="786"/>
    </location>
</feature>
<feature type="region of interest" description="Disordered" evidence="5">
    <location>
        <begin position="763"/>
        <end position="786"/>
    </location>
</feature>
<dbReference type="PANTHER" id="PTHR21545">
    <property type="entry name" value="TRANSCRIPTION FACTOR MLR1/2"/>
    <property type="match status" value="1"/>
</dbReference>
<dbReference type="PANTHER" id="PTHR21545:SF10">
    <property type="entry name" value="LIGAND-DEPENDENT NUCLEAR RECEPTOR COREPRESSOR-LIKE PROTEIN"/>
    <property type="match status" value="1"/>
</dbReference>
<name>A0A8D0GP49_SPHPU</name>
<keyword evidence="4" id="KW-0539">Nucleus</keyword>
<keyword evidence="1" id="KW-0805">Transcription regulation</keyword>
<feature type="region of interest" description="Disordered" evidence="5">
    <location>
        <begin position="684"/>
        <end position="714"/>
    </location>
</feature>
<keyword evidence="7" id="KW-1185">Reference proteome</keyword>
<proteinExistence type="predicted"/>
<dbReference type="Proteomes" id="UP000694392">
    <property type="component" value="Unplaced"/>
</dbReference>
<feature type="compositionally biased region" description="Polar residues" evidence="5">
    <location>
        <begin position="500"/>
        <end position="513"/>
    </location>
</feature>
<keyword evidence="3" id="KW-0804">Transcription</keyword>
<evidence type="ECO:0000256" key="2">
    <source>
        <dbReference type="ARBA" id="ARBA00023125"/>
    </source>
</evidence>
<feature type="region of interest" description="Disordered" evidence="5">
    <location>
        <begin position="372"/>
        <end position="401"/>
    </location>
</feature>
<sequence>MELLSQHDKQVENKIIQTRFRKRQENLFAMHNSPNSPLFRRQSLQIKREIASLETFTKKRSNSEKNTKKSTKNDEKMSPNKAENGMLKDTALENQCMISPVKSVPLPVYQGESLKLPQNNFDSNCDFVALSENIASTTATNKTKLAKTQGDQTLLKRKYNGVLSRRKRNIVPPVWYSVYVTNNFLFRKSSKAKNPENLKKDKIKDLQAERSIDEDLNRIVRNTNLQVVVERLEDTIKVARKTKNPLLDGYKIASKLKEDPQEHDLNQNTRSLHFSLSETVSKGQGLLLPQSHMSYCNTSRKVCAPTSELKEDMDEEINGSLLKASAVDPGNPNNEKLETGNSSAFINYSSPIKLMFLSEINSSEGVKYTLTSASDSSKSNADTGSTEQHTSATSEEQSDASKLVNEIPLEDCERSCNEKEDIKEKPNSVCAKVVAIHCTGNETKTNDCKQDEAIVEKSSNSNESTLKRKPGRPKKIGPQVVKQVKRPIGRPPKPKVDVAESTNSTSNSIAGKSTKSDGEGIGEGISNRNIIVTIVFGRSRRTKRCVSEGNINVVNAMPTSHGHSDFVNDSSELRQSTKTENSFAEIINSVQNSACDNQVSGSGYDYVKPIKSNPLLPHHCSNILRPNQKPLTVIRKPGRPAKVKISGISVTVNRISPRERKVSISSCLPPLEQENVFEKNISQEKNNQPCNKMDEPESLQNDLSKDQSGNRIDTIPQKNEIPLRHSVRDRRPSLNFLHSLASSNSFTCKSALLRNSYKHHLKKANQRKEKCKQSNMVTPSKDTSKS</sequence>